<sequence length="403" mass="42109">MSPSAPPVGRWAHTWVSAPQAAEPDNMPPAPFTRDGVVLADATLRQTARATIGGDRLRLRFSNAFGGAVLPLTAVTVARPVDGRAGVGAVEPGSARPVTFHGRAGVVVPIGAQVVSDPLDFPVEPEANLTVTVHLADGQASGTVTSHPGSRTTSHLLAGDHVAADDLPGATTADHWYFLSGIEVWSGREASAVVTLGDSLTDGRGSTTNGNDRWPDRLSARLRAHPATADVAVLNQGIGGNQVLGEGLGPSALARLDRDVLALAGVAWLVLFEGVNDLGTADSTPDAQKRVADDLVAAYEQVLTRAHARGAAVCGATITPLGGSAQYDDPDGHREAARQAVNEWIRKGGRFDAVLDFDAAVRDPDEPRRLLPAYDEGDHLHLSPAGYQALADAVPLELFTRRP</sequence>
<gene>
    <name evidence="2" type="ORF">ACFQ3T_07980</name>
</gene>
<dbReference type="Proteomes" id="UP001597168">
    <property type="component" value="Unassembled WGS sequence"/>
</dbReference>
<dbReference type="SUPFAM" id="SSF52266">
    <property type="entry name" value="SGNH hydrolase"/>
    <property type="match status" value="1"/>
</dbReference>
<proteinExistence type="predicted"/>
<accession>A0ABW3QRA6</accession>
<evidence type="ECO:0000259" key="1">
    <source>
        <dbReference type="Pfam" id="PF13472"/>
    </source>
</evidence>
<dbReference type="EMBL" id="JBHTLK010000026">
    <property type="protein sequence ID" value="MFD1147060.1"/>
    <property type="molecule type" value="Genomic_DNA"/>
</dbReference>
<evidence type="ECO:0000313" key="3">
    <source>
        <dbReference type="Proteomes" id="UP001597168"/>
    </source>
</evidence>
<dbReference type="InterPro" id="IPR036514">
    <property type="entry name" value="SGNH_hydro_sf"/>
</dbReference>
<dbReference type="Pfam" id="PF13472">
    <property type="entry name" value="Lipase_GDSL_2"/>
    <property type="match status" value="1"/>
</dbReference>
<comment type="caution">
    <text evidence="2">The sequence shown here is derived from an EMBL/GenBank/DDBJ whole genome shotgun (WGS) entry which is preliminary data.</text>
</comment>
<dbReference type="RefSeq" id="WP_380721842.1">
    <property type="nucleotide sequence ID" value="NZ_JBHTLK010000026.1"/>
</dbReference>
<dbReference type="InterPro" id="IPR013830">
    <property type="entry name" value="SGNH_hydro"/>
</dbReference>
<dbReference type="InterPro" id="IPR053140">
    <property type="entry name" value="GDSL_Rv0518-like"/>
</dbReference>
<dbReference type="Gene3D" id="3.40.50.1110">
    <property type="entry name" value="SGNH hydrolase"/>
    <property type="match status" value="1"/>
</dbReference>
<dbReference type="PANTHER" id="PTHR43784">
    <property type="entry name" value="GDSL-LIKE LIPASE/ACYLHYDROLASE, PUTATIVE (AFU_ORTHOLOGUE AFUA_2G00820)-RELATED"/>
    <property type="match status" value="1"/>
</dbReference>
<organism evidence="2 3">
    <name type="scientific">Saccharothrix hoggarensis</name>
    <dbReference type="NCBI Taxonomy" id="913853"/>
    <lineage>
        <taxon>Bacteria</taxon>
        <taxon>Bacillati</taxon>
        <taxon>Actinomycetota</taxon>
        <taxon>Actinomycetes</taxon>
        <taxon>Pseudonocardiales</taxon>
        <taxon>Pseudonocardiaceae</taxon>
        <taxon>Saccharothrix</taxon>
    </lineage>
</organism>
<feature type="domain" description="SGNH hydrolase-type esterase" evidence="1">
    <location>
        <begin position="196"/>
        <end position="389"/>
    </location>
</feature>
<evidence type="ECO:0000313" key="2">
    <source>
        <dbReference type="EMBL" id="MFD1147060.1"/>
    </source>
</evidence>
<dbReference type="PANTHER" id="PTHR43784:SF2">
    <property type="entry name" value="GDSL-LIKE LIPASE_ACYLHYDROLASE, PUTATIVE (AFU_ORTHOLOGUE AFUA_2G00820)-RELATED"/>
    <property type="match status" value="1"/>
</dbReference>
<keyword evidence="3" id="KW-1185">Reference proteome</keyword>
<keyword evidence="2" id="KW-0378">Hydrolase</keyword>
<reference evidence="3" key="1">
    <citation type="journal article" date="2019" name="Int. J. Syst. Evol. Microbiol.">
        <title>The Global Catalogue of Microorganisms (GCM) 10K type strain sequencing project: providing services to taxonomists for standard genome sequencing and annotation.</title>
        <authorList>
            <consortium name="The Broad Institute Genomics Platform"/>
            <consortium name="The Broad Institute Genome Sequencing Center for Infectious Disease"/>
            <person name="Wu L."/>
            <person name="Ma J."/>
        </authorList>
    </citation>
    <scope>NUCLEOTIDE SEQUENCE [LARGE SCALE GENOMIC DNA]</scope>
    <source>
        <strain evidence="3">CCUG 60214</strain>
    </source>
</reference>
<name>A0ABW3QRA6_9PSEU</name>
<dbReference type="GO" id="GO:0016787">
    <property type="term" value="F:hydrolase activity"/>
    <property type="evidence" value="ECO:0007669"/>
    <property type="project" value="UniProtKB-KW"/>
</dbReference>
<dbReference type="CDD" id="cd01830">
    <property type="entry name" value="XynE_like"/>
    <property type="match status" value="1"/>
</dbReference>
<protein>
    <submittedName>
        <fullName evidence="2">SGNH/GDSL hydrolase family protein</fullName>
    </submittedName>
</protein>